<keyword evidence="3" id="KW-1185">Reference proteome</keyword>
<protein>
    <submittedName>
        <fullName evidence="2">Uncharacterized protein</fullName>
    </submittedName>
</protein>
<dbReference type="KEGG" id="euz:DVS28_a4998"/>
<reference evidence="2 3" key="1">
    <citation type="submission" date="2018-09" db="EMBL/GenBank/DDBJ databases">
        <title>Complete genome sequence of Euzebya sp. DY32-46 isolated from seawater of Pacific Ocean.</title>
        <authorList>
            <person name="Xu L."/>
            <person name="Wu Y.-H."/>
            <person name="Xu X.-W."/>
        </authorList>
    </citation>
    <scope>NUCLEOTIDE SEQUENCE [LARGE SCALE GENOMIC DNA]</scope>
    <source>
        <strain evidence="2 3">DY32-46</strain>
    </source>
</reference>
<feature type="compositionally biased region" description="Acidic residues" evidence="1">
    <location>
        <begin position="21"/>
        <end position="45"/>
    </location>
</feature>
<dbReference type="EMBL" id="CP031165">
    <property type="protein sequence ID" value="AXV09655.1"/>
    <property type="molecule type" value="Genomic_DNA"/>
</dbReference>
<dbReference type="Proteomes" id="UP000264006">
    <property type="component" value="Chromosome"/>
</dbReference>
<evidence type="ECO:0000313" key="2">
    <source>
        <dbReference type="EMBL" id="AXV09655.1"/>
    </source>
</evidence>
<dbReference type="RefSeq" id="WP_114593800.1">
    <property type="nucleotide sequence ID" value="NZ_CP031165.1"/>
</dbReference>
<sequence length="428" mass="44739">MDTAEVAAEASSDPVTTAEETIAEETTAEEEDEEDGEEMEEDDDEGSRGADGGTQIVEAGEEPLPADNNNTDNCHDFRDESRTVPRPGQGQALFLSGSATSLSGFEVDDMAILTISADGEDRTYNIQGYQDDCRDSSVPTVVTGVNGRVPDAINLSTLAPAGSGDLTVRVEVKNGNGRGAASDMYLLVAPASAGTPTSTEPPAEPTEADLAPPAEEVEKLSYSADFTDGVVGSEWAYSEGDVAQPVVATAPSGEMFLGGNSDGTEQLGSQTATLSLTAPSAGQIDVMFDFYRILSWDGNGPTGNGEDNFQVVLVQDGTEVVLVAETSFGHDAPGARGQAYPQPLGNTNPAESGQDQDDTLGYVGTTGFAPTDDTGDGIYNFNSEQEDHSVLSNIAIDAGDFEIRFIGVTNQARADESWGLDNVTVTQQ</sequence>
<proteinExistence type="predicted"/>
<dbReference type="AlphaFoldDB" id="A0A346Y5A8"/>
<accession>A0A346Y5A8</accession>
<gene>
    <name evidence="2" type="ORF">DVS28_a4998</name>
</gene>
<dbReference type="OrthoDB" id="8560308at2"/>
<feature type="region of interest" description="Disordered" evidence="1">
    <location>
        <begin position="332"/>
        <end position="357"/>
    </location>
</feature>
<feature type="compositionally biased region" description="Basic and acidic residues" evidence="1">
    <location>
        <begin position="73"/>
        <end position="83"/>
    </location>
</feature>
<evidence type="ECO:0000313" key="3">
    <source>
        <dbReference type="Proteomes" id="UP000264006"/>
    </source>
</evidence>
<evidence type="ECO:0000256" key="1">
    <source>
        <dbReference type="SAM" id="MobiDB-lite"/>
    </source>
</evidence>
<feature type="region of interest" description="Disordered" evidence="1">
    <location>
        <begin position="1"/>
        <end position="92"/>
    </location>
</feature>
<feature type="compositionally biased region" description="Polar residues" evidence="1">
    <location>
        <begin position="344"/>
        <end position="353"/>
    </location>
</feature>
<name>A0A346Y5A8_9ACTN</name>
<organism evidence="2 3">
    <name type="scientific">Euzebya pacifica</name>
    <dbReference type="NCBI Taxonomy" id="1608957"/>
    <lineage>
        <taxon>Bacteria</taxon>
        <taxon>Bacillati</taxon>
        <taxon>Actinomycetota</taxon>
        <taxon>Nitriliruptoria</taxon>
        <taxon>Euzebyales</taxon>
    </lineage>
</organism>